<dbReference type="STRING" id="717774.Marme_2965"/>
<gene>
    <name evidence="3" type="ordered locus">Marme_2965</name>
</gene>
<dbReference type="KEGG" id="mme:Marme_2965"/>
<sequence length="600" mass="67849">MTNADQRSLLRTAFSLHRLPISKVATFLSIAIGINACAVNQEQDSTAELQTEQSSTFNFESETHEHVSNEHLTKLLEAEFLLQREGPGAAYDKFATILRSEKSPAMAKRVTNIAIASQNPAYIEESTNLWISIDPKAEEPYPLQLQIYFASGRYKQASELISRALEHDVSLQFLPTFLDQHSREVDTLETVRLALDELPKGALKNIYLQLSNNRLDFFSGHYTAVEAAIIDNLFETAPKTECKSLYVILGYSQNQLGKTEAAIETLLKGLNDFPNSKHLLIPVIELLVADNQLTRASELYNNAKLSSFDQTQLGLTFAGKLLEHHHYDNALSVLNSLPEKQYGFQDQTKLLTADALNKLGKPIEALNTLKTVDGPLAWNATQQIIRLLYTLKRENEINALVFERLNEEKLQEETMSVAGLHEYNKRPDLSLEFINTVLEAHPNADAIRYKKAILLESLDQWEAAIAELKKLVDSSPDNPQYLNALGYTILVNSNDLELAQNYIEKAYAIDNDDPAIIDSLGWVLFLRDDLDQATFYLQKAWELLKDAEIGAHYGETLWRQGHQSLANDIWRKAYQITPEYPVLMETLNRLNPDLITELQN</sequence>
<evidence type="ECO:0000256" key="2">
    <source>
        <dbReference type="ARBA" id="ARBA00022803"/>
    </source>
</evidence>
<dbReference type="InterPro" id="IPR019734">
    <property type="entry name" value="TPR_rpt"/>
</dbReference>
<name>F2K0U4_MARM1</name>
<dbReference type="EMBL" id="CP002583">
    <property type="protein sequence ID" value="ADZ92186.1"/>
    <property type="molecule type" value="Genomic_DNA"/>
</dbReference>
<dbReference type="PATRIC" id="fig|717774.3.peg.3053"/>
<dbReference type="eggNOG" id="COG4783">
    <property type="taxonomic scope" value="Bacteria"/>
</dbReference>
<dbReference type="InterPro" id="IPR052346">
    <property type="entry name" value="O-mannosyl-transferase_TMTC"/>
</dbReference>
<dbReference type="InterPro" id="IPR011990">
    <property type="entry name" value="TPR-like_helical_dom_sf"/>
</dbReference>
<dbReference type="Pfam" id="PF14559">
    <property type="entry name" value="TPR_19"/>
    <property type="match status" value="1"/>
</dbReference>
<organism evidence="3 4">
    <name type="scientific">Marinomonas mediterranea (strain ATCC 700492 / JCM 21426 / NBRC 103028 / MMB-1)</name>
    <dbReference type="NCBI Taxonomy" id="717774"/>
    <lineage>
        <taxon>Bacteria</taxon>
        <taxon>Pseudomonadati</taxon>
        <taxon>Pseudomonadota</taxon>
        <taxon>Gammaproteobacteria</taxon>
        <taxon>Oceanospirillales</taxon>
        <taxon>Oceanospirillaceae</taxon>
        <taxon>Marinomonas</taxon>
    </lineage>
</organism>
<dbReference type="Gene3D" id="1.25.40.10">
    <property type="entry name" value="Tetratricopeptide repeat domain"/>
    <property type="match status" value="2"/>
</dbReference>
<dbReference type="Pfam" id="PF13174">
    <property type="entry name" value="TPR_6"/>
    <property type="match status" value="1"/>
</dbReference>
<keyword evidence="2" id="KW-0802">TPR repeat</keyword>
<evidence type="ECO:0000313" key="3">
    <source>
        <dbReference type="EMBL" id="ADZ92186.1"/>
    </source>
</evidence>
<keyword evidence="1" id="KW-0677">Repeat</keyword>
<evidence type="ECO:0000313" key="4">
    <source>
        <dbReference type="Proteomes" id="UP000001062"/>
    </source>
</evidence>
<dbReference type="PANTHER" id="PTHR44227">
    <property type="match status" value="1"/>
</dbReference>
<protein>
    <submittedName>
        <fullName evidence="3">TPR repeat-containing protein</fullName>
    </submittedName>
</protein>
<dbReference type="Proteomes" id="UP000001062">
    <property type="component" value="Chromosome"/>
</dbReference>
<dbReference type="RefSeq" id="WP_013662089.1">
    <property type="nucleotide sequence ID" value="NC_015276.1"/>
</dbReference>
<dbReference type="AlphaFoldDB" id="F2K0U4"/>
<accession>F2K0U4</accession>
<dbReference type="SUPFAM" id="SSF48452">
    <property type="entry name" value="TPR-like"/>
    <property type="match status" value="2"/>
</dbReference>
<dbReference type="PANTHER" id="PTHR44227:SF3">
    <property type="entry name" value="PROTEIN O-MANNOSYL-TRANSFERASE TMTC4"/>
    <property type="match status" value="1"/>
</dbReference>
<reference evidence="3 4" key="1">
    <citation type="journal article" date="2012" name="Stand. Genomic Sci.">
        <title>Complete genome sequence of the melanogenic marine bacterium Marinomonas mediterranea type strain (MMB-1(T)).</title>
        <authorList>
            <person name="Lucas-Elio P."/>
            <person name="Goodwin L."/>
            <person name="Woyke T."/>
            <person name="Pitluck S."/>
            <person name="Nolan M."/>
            <person name="Kyrpides N.C."/>
            <person name="Detter J.C."/>
            <person name="Copeland A."/>
            <person name="Teshima H."/>
            <person name="Bruce D."/>
            <person name="Detter C."/>
            <person name="Tapia R."/>
            <person name="Han S."/>
            <person name="Land M.L."/>
            <person name="Ivanova N."/>
            <person name="Mikhailova N."/>
            <person name="Johnston A.W."/>
            <person name="Sanchez-Amat A."/>
        </authorList>
    </citation>
    <scope>NUCLEOTIDE SEQUENCE [LARGE SCALE GENOMIC DNA]</scope>
    <source>
        <strain evidence="4">ATCC 700492 / JCM 21426 / NBRC 103028 / MMB-1</strain>
    </source>
</reference>
<keyword evidence="4" id="KW-1185">Reference proteome</keyword>
<evidence type="ECO:0000256" key="1">
    <source>
        <dbReference type="ARBA" id="ARBA00022737"/>
    </source>
</evidence>
<dbReference type="eggNOG" id="COG0457">
    <property type="taxonomic scope" value="Bacteria"/>
</dbReference>
<dbReference type="HOGENOM" id="CLU_007251_4_0_6"/>
<proteinExistence type="predicted"/>